<feature type="modified residue" description="N6-(pyridoxal phosphate)lysine" evidence="3">
    <location>
        <position position="73"/>
    </location>
</feature>
<dbReference type="GO" id="GO:0030170">
    <property type="term" value="F:pyridoxal phosphate binding"/>
    <property type="evidence" value="ECO:0007669"/>
    <property type="project" value="UniProtKB-UniRule"/>
</dbReference>
<dbReference type="NCBIfam" id="TIGR00044">
    <property type="entry name" value="YggS family pyridoxal phosphate-dependent enzyme"/>
    <property type="match status" value="1"/>
</dbReference>
<proteinExistence type="inferred from homology"/>
<reference evidence="6" key="2">
    <citation type="submission" date="2020-11" db="EMBL/GenBank/DDBJ databases">
        <title>Whole genome sequencing of Colletotrichum sp.</title>
        <authorList>
            <person name="Li H."/>
        </authorList>
    </citation>
    <scope>NUCLEOTIDE SEQUENCE</scope>
    <source>
        <strain evidence="6">CkLH20</strain>
    </source>
</reference>
<evidence type="ECO:0000256" key="1">
    <source>
        <dbReference type="ARBA" id="ARBA00022898"/>
    </source>
</evidence>
<dbReference type="SUPFAM" id="SSF57701">
    <property type="entry name" value="Zn2/Cys6 DNA-binding domain"/>
    <property type="match status" value="1"/>
</dbReference>
<evidence type="ECO:0000259" key="5">
    <source>
        <dbReference type="PROSITE" id="PS00463"/>
    </source>
</evidence>
<keyword evidence="1 3" id="KW-0663">Pyridoxal phosphate</keyword>
<reference evidence="6" key="1">
    <citation type="submission" date="2020-03" db="EMBL/GenBank/DDBJ databases">
        <authorList>
            <person name="He L."/>
        </authorList>
    </citation>
    <scope>NUCLEOTIDE SEQUENCE</scope>
    <source>
        <strain evidence="6">CkLH20</strain>
    </source>
</reference>
<dbReference type="GO" id="GO:0000981">
    <property type="term" value="F:DNA-binding transcription factor activity, RNA polymerase II-specific"/>
    <property type="evidence" value="ECO:0007669"/>
    <property type="project" value="InterPro"/>
</dbReference>
<dbReference type="SUPFAM" id="SSF51419">
    <property type="entry name" value="PLP-binding barrel"/>
    <property type="match status" value="1"/>
</dbReference>
<gene>
    <name evidence="6" type="ORF">CkaCkLH20_04681</name>
</gene>
<dbReference type="AlphaFoldDB" id="A0A9P6LLV8"/>
<dbReference type="HAMAP" id="MF_02087">
    <property type="entry name" value="PLP_homeostasis"/>
    <property type="match status" value="1"/>
</dbReference>
<comment type="caution">
    <text evidence="6">The sequence shown here is derived from an EMBL/GenBank/DDBJ whole genome shotgun (WGS) entry which is preliminary data.</text>
</comment>
<dbReference type="PANTHER" id="PTHR10146">
    <property type="entry name" value="PROLINE SYNTHETASE CO-TRANSCRIBED BACTERIAL HOMOLOG PROTEIN"/>
    <property type="match status" value="1"/>
</dbReference>
<feature type="region of interest" description="Disordered" evidence="4">
    <location>
        <begin position="36"/>
        <end position="56"/>
    </location>
</feature>
<dbReference type="EMBL" id="JAATWM020000013">
    <property type="protein sequence ID" value="KAF9877546.1"/>
    <property type="molecule type" value="Genomic_DNA"/>
</dbReference>
<evidence type="ECO:0000256" key="4">
    <source>
        <dbReference type="SAM" id="MobiDB-lite"/>
    </source>
</evidence>
<protein>
    <recommendedName>
        <fullName evidence="3">Pyridoxal phosphate homeostasis protein</fullName>
        <shortName evidence="3">PLP homeostasis protein</shortName>
    </recommendedName>
</protein>
<dbReference type="PANTHER" id="PTHR10146:SF14">
    <property type="entry name" value="PYRIDOXAL PHOSPHATE HOMEOSTASIS PROTEIN"/>
    <property type="match status" value="1"/>
</dbReference>
<organism evidence="6 7">
    <name type="scientific">Colletotrichum karsti</name>
    <dbReference type="NCBI Taxonomy" id="1095194"/>
    <lineage>
        <taxon>Eukaryota</taxon>
        <taxon>Fungi</taxon>
        <taxon>Dikarya</taxon>
        <taxon>Ascomycota</taxon>
        <taxon>Pezizomycotina</taxon>
        <taxon>Sordariomycetes</taxon>
        <taxon>Hypocreomycetidae</taxon>
        <taxon>Glomerellales</taxon>
        <taxon>Glomerellaceae</taxon>
        <taxon>Colletotrichum</taxon>
        <taxon>Colletotrichum boninense species complex</taxon>
    </lineage>
</organism>
<keyword evidence="2" id="KW-0539">Nucleus</keyword>
<dbReference type="CDD" id="cd00067">
    <property type="entry name" value="GAL4"/>
    <property type="match status" value="1"/>
</dbReference>
<dbReference type="RefSeq" id="XP_038747007.1">
    <property type="nucleotide sequence ID" value="XM_038887400.1"/>
</dbReference>
<feature type="compositionally biased region" description="Basic and acidic residues" evidence="4">
    <location>
        <begin position="376"/>
        <end position="385"/>
    </location>
</feature>
<dbReference type="InterPro" id="IPR029066">
    <property type="entry name" value="PLP-binding_barrel"/>
</dbReference>
<accession>A0A9P6LLV8</accession>
<dbReference type="PROSITE" id="PS00463">
    <property type="entry name" value="ZN2_CY6_FUNGAL_1"/>
    <property type="match status" value="1"/>
</dbReference>
<dbReference type="GO" id="GO:0008270">
    <property type="term" value="F:zinc ion binding"/>
    <property type="evidence" value="ECO:0007669"/>
    <property type="project" value="InterPro"/>
</dbReference>
<feature type="region of interest" description="Disordered" evidence="4">
    <location>
        <begin position="365"/>
        <end position="385"/>
    </location>
</feature>
<dbReference type="InterPro" id="IPR001138">
    <property type="entry name" value="Zn2Cys6_DnaBD"/>
</dbReference>
<name>A0A9P6LLV8_9PEZI</name>
<comment type="function">
    <text evidence="3">Pyridoxal 5'-phosphate (PLP)-binding protein, which may be involved in intracellular homeostatic regulation of pyridoxal 5'-phosphate (PLP), the active form of vitamin B6.</text>
</comment>
<dbReference type="Proteomes" id="UP000781932">
    <property type="component" value="Unassembled WGS sequence"/>
</dbReference>
<evidence type="ECO:0000313" key="6">
    <source>
        <dbReference type="EMBL" id="KAF9877546.1"/>
    </source>
</evidence>
<dbReference type="InterPro" id="IPR036864">
    <property type="entry name" value="Zn2-C6_fun-type_DNA-bd_sf"/>
</dbReference>
<evidence type="ECO:0000256" key="3">
    <source>
        <dbReference type="HAMAP-Rule" id="MF_03225"/>
    </source>
</evidence>
<dbReference type="Gene3D" id="3.20.20.10">
    <property type="entry name" value="Alanine racemase"/>
    <property type="match status" value="1"/>
</dbReference>
<keyword evidence="7" id="KW-1185">Reference proteome</keyword>
<evidence type="ECO:0000313" key="7">
    <source>
        <dbReference type="Proteomes" id="UP000781932"/>
    </source>
</evidence>
<sequence length="606" mass="66898">MTDAQPEMKIDPARAKALVSQLQAVQERVAAVAAGRNVSPPFPGEGHTNPDSAQWERRTLTTNPKVRLVAVSKLKPANDVLALHQASPPQVHFGENYAQELGQKAEMLPRSIQWHFIGGLQSTHAKKIAKIPNLFCVSSVDTLKKAQLLNSARADLVASDPSAGPLGVHVQVNTSGEESKSGAAPGDETVALCRAVEAECPSLTLLGLMTIGAIARSRATTPENENEDFLCLREQRDLVRKELGLERELELSMGMSEDFEGAVRLGSGEEIDPDFWALFEEYDAGVDNGFQQPQQYLVPEQQQSIQQQVPLDIALPTAPQTSAFAFQYPIPEEQSIQQQLPFGAALPTAPQNPEAALEAYTAPLRPNNKNNKVKKEKGPSKRPVGKDSCDACKRSKVGCIRNGSGECTRCAQKKLPCTTTGRDKRTNTAVREAYKNAFEECCKYQAELHTVAEWLCKRLQFAPTAMAAKSLTMHLDIDARLYMCCNSQTPSNLIQEVNQLRLPPRREDSIVPALTESLKLKEMRQWFDKLQQRFRLEVALLAKILVALTDQNAEVRQNGYELFSGLYANGYYDFAASAAEISIDDKYGVIDFHTRAVDDIIAKHRT</sequence>
<dbReference type="InterPro" id="IPR011078">
    <property type="entry name" value="PyrdxlP_homeostasis"/>
</dbReference>
<feature type="domain" description="Zn(2)-C6 fungal-type" evidence="5">
    <location>
        <begin position="388"/>
        <end position="417"/>
    </location>
</feature>
<dbReference type="Pfam" id="PF01168">
    <property type="entry name" value="Ala_racemase_N"/>
    <property type="match status" value="1"/>
</dbReference>
<dbReference type="OrthoDB" id="10264196at2759"/>
<dbReference type="InterPro" id="IPR001608">
    <property type="entry name" value="Ala_racemase_N"/>
</dbReference>
<comment type="similarity">
    <text evidence="3">Belongs to the pyridoxal phosphate-binding protein YggS/PROSC family.</text>
</comment>
<dbReference type="GeneID" id="62160474"/>
<evidence type="ECO:0000256" key="2">
    <source>
        <dbReference type="ARBA" id="ARBA00023242"/>
    </source>
</evidence>